<dbReference type="InterPro" id="IPR002986">
    <property type="entry name" value="DAP_deCOOHase_LysA"/>
</dbReference>
<dbReference type="InterPro" id="IPR022644">
    <property type="entry name" value="De-COase2_N"/>
</dbReference>
<feature type="modified residue" description="N6-(pyridoxal phosphate)lysine" evidence="5 7">
    <location>
        <position position="50"/>
    </location>
</feature>
<evidence type="ECO:0000256" key="5">
    <source>
        <dbReference type="HAMAP-Rule" id="MF_02120"/>
    </source>
</evidence>
<keyword evidence="2 5" id="KW-0210">Decarboxylase</keyword>
<dbReference type="InterPro" id="IPR000183">
    <property type="entry name" value="Orn/DAP/Arg_de-COase"/>
</dbReference>
<evidence type="ECO:0000256" key="3">
    <source>
        <dbReference type="ARBA" id="ARBA00022898"/>
    </source>
</evidence>
<evidence type="ECO:0000256" key="2">
    <source>
        <dbReference type="ARBA" id="ARBA00022793"/>
    </source>
</evidence>
<keyword evidence="4 5" id="KW-0456">Lyase</keyword>
<name>A0A7X9FS00_9DELT</name>
<protein>
    <recommendedName>
        <fullName evidence="5 6">Diaminopimelate decarboxylase</fullName>
        <shortName evidence="5">DAP decarboxylase</shortName>
        <shortName evidence="5">DAPDC</shortName>
        <ecNumber evidence="5 6">4.1.1.20</ecNumber>
    </recommendedName>
</protein>
<feature type="binding site" evidence="5">
    <location>
        <position position="364"/>
    </location>
    <ligand>
        <name>substrate</name>
    </ligand>
</feature>
<dbReference type="EMBL" id="JAAZON010000391">
    <property type="protein sequence ID" value="NMC63246.1"/>
    <property type="molecule type" value="Genomic_DNA"/>
</dbReference>
<gene>
    <name evidence="5 10" type="primary">lysA</name>
    <name evidence="10" type="ORF">GYA55_08755</name>
</gene>
<feature type="binding site" evidence="5">
    <location>
        <position position="364"/>
    </location>
    <ligand>
        <name>pyridoxal 5'-phosphate</name>
        <dbReference type="ChEBI" id="CHEBI:597326"/>
    </ligand>
</feature>
<evidence type="ECO:0000256" key="6">
    <source>
        <dbReference type="NCBIfam" id="TIGR01048"/>
    </source>
</evidence>
<evidence type="ECO:0000313" key="10">
    <source>
        <dbReference type="EMBL" id="NMC63246.1"/>
    </source>
</evidence>
<keyword evidence="3 5" id="KW-0663">Pyridoxal phosphate</keyword>
<dbReference type="GO" id="GO:0008836">
    <property type="term" value="F:diaminopimelate decarboxylase activity"/>
    <property type="evidence" value="ECO:0007669"/>
    <property type="project" value="UniProtKB-UniRule"/>
</dbReference>
<dbReference type="PANTHER" id="PTHR43727">
    <property type="entry name" value="DIAMINOPIMELATE DECARBOXYLASE"/>
    <property type="match status" value="1"/>
</dbReference>
<evidence type="ECO:0000256" key="4">
    <source>
        <dbReference type="ARBA" id="ARBA00023239"/>
    </source>
</evidence>
<feature type="binding site" evidence="5">
    <location>
        <position position="307"/>
    </location>
    <ligand>
        <name>substrate</name>
    </ligand>
</feature>
<dbReference type="Gene3D" id="2.40.37.10">
    <property type="entry name" value="Lyase, Ornithine Decarboxylase, Chain A, domain 1"/>
    <property type="match status" value="1"/>
</dbReference>
<organism evidence="10 11">
    <name type="scientific">SAR324 cluster bacterium</name>
    <dbReference type="NCBI Taxonomy" id="2024889"/>
    <lineage>
        <taxon>Bacteria</taxon>
        <taxon>Deltaproteobacteria</taxon>
        <taxon>SAR324 cluster</taxon>
    </lineage>
</organism>
<evidence type="ECO:0000313" key="11">
    <source>
        <dbReference type="Proteomes" id="UP000524246"/>
    </source>
</evidence>
<dbReference type="PRINTS" id="PR01179">
    <property type="entry name" value="ODADCRBXLASE"/>
</dbReference>
<dbReference type="PANTHER" id="PTHR43727:SF2">
    <property type="entry name" value="GROUP IV DECARBOXYLASE"/>
    <property type="match status" value="1"/>
</dbReference>
<comment type="cofactor">
    <cofactor evidence="1 5 7 8">
        <name>pyridoxal 5'-phosphate</name>
        <dbReference type="ChEBI" id="CHEBI:597326"/>
    </cofactor>
</comment>
<proteinExistence type="inferred from homology"/>
<comment type="similarity">
    <text evidence="5">Belongs to the Orn/Lys/Arg decarboxylase class-II family. LysA subfamily.</text>
</comment>
<feature type="binding site" evidence="5">
    <location>
        <position position="336"/>
    </location>
    <ligand>
        <name>substrate</name>
    </ligand>
</feature>
<keyword evidence="5" id="KW-0028">Amino-acid biosynthesis</keyword>
<dbReference type="InterPro" id="IPR029066">
    <property type="entry name" value="PLP-binding_barrel"/>
</dbReference>
<reference evidence="10 11" key="1">
    <citation type="journal article" date="2020" name="Biotechnol. Biofuels">
        <title>New insights from the biogas microbiome by comprehensive genome-resolved metagenomics of nearly 1600 species originating from multiple anaerobic digesters.</title>
        <authorList>
            <person name="Campanaro S."/>
            <person name="Treu L."/>
            <person name="Rodriguez-R L.M."/>
            <person name="Kovalovszki A."/>
            <person name="Ziels R.M."/>
            <person name="Maus I."/>
            <person name="Zhu X."/>
            <person name="Kougias P.G."/>
            <person name="Basile A."/>
            <person name="Luo G."/>
            <person name="Schluter A."/>
            <person name="Konstantinidis K.T."/>
            <person name="Angelidaki I."/>
        </authorList>
    </citation>
    <scope>NUCLEOTIDE SEQUENCE [LARGE SCALE GENOMIC DNA]</scope>
    <source>
        <strain evidence="10">AS27yjCOA_65</strain>
    </source>
</reference>
<feature type="binding site" evidence="5">
    <location>
        <position position="229"/>
    </location>
    <ligand>
        <name>pyridoxal 5'-phosphate</name>
        <dbReference type="ChEBI" id="CHEBI:597326"/>
    </ligand>
</feature>
<dbReference type="FunFam" id="3.20.20.10:FF:000003">
    <property type="entry name" value="Diaminopimelate decarboxylase"/>
    <property type="match status" value="1"/>
</dbReference>
<dbReference type="PRINTS" id="PR01181">
    <property type="entry name" value="DAPDCRBXLASE"/>
</dbReference>
<dbReference type="CDD" id="cd06828">
    <property type="entry name" value="PLPDE_III_DapDC"/>
    <property type="match status" value="1"/>
</dbReference>
<comment type="subunit">
    <text evidence="5">Homodimer.</text>
</comment>
<dbReference type="AlphaFoldDB" id="A0A7X9FS00"/>
<evidence type="ECO:0000259" key="9">
    <source>
        <dbReference type="Pfam" id="PF02784"/>
    </source>
</evidence>
<dbReference type="GO" id="GO:0009089">
    <property type="term" value="P:lysine biosynthetic process via diaminopimelate"/>
    <property type="evidence" value="ECO:0007669"/>
    <property type="project" value="UniProtKB-UniRule"/>
</dbReference>
<evidence type="ECO:0000256" key="7">
    <source>
        <dbReference type="PIRSR" id="PIRSR600183-50"/>
    </source>
</evidence>
<comment type="caution">
    <text evidence="5">Lacks conserved residue(s) required for the propagation of feature annotation.</text>
</comment>
<dbReference type="GO" id="GO:0030170">
    <property type="term" value="F:pyridoxal phosphate binding"/>
    <property type="evidence" value="ECO:0007669"/>
    <property type="project" value="UniProtKB-UniRule"/>
</dbReference>
<feature type="active site" description="Proton donor" evidence="7">
    <location>
        <position position="335"/>
    </location>
</feature>
<dbReference type="NCBIfam" id="TIGR01048">
    <property type="entry name" value="lysA"/>
    <property type="match status" value="1"/>
</dbReference>
<comment type="pathway">
    <text evidence="5 8">Amino-acid biosynthesis; L-lysine biosynthesis via DAP pathway; L-lysine from DL-2,6-diaminopimelate: step 1/1.</text>
</comment>
<feature type="binding site" evidence="5">
    <location>
        <position position="303"/>
    </location>
    <ligand>
        <name>substrate</name>
    </ligand>
</feature>
<evidence type="ECO:0000256" key="1">
    <source>
        <dbReference type="ARBA" id="ARBA00001933"/>
    </source>
</evidence>
<feature type="domain" description="Orn/DAP/Arg decarboxylase 2 N-terminal" evidence="9">
    <location>
        <begin position="28"/>
        <end position="270"/>
    </location>
</feature>
<dbReference type="SUPFAM" id="SSF51419">
    <property type="entry name" value="PLP-binding barrel"/>
    <property type="match status" value="1"/>
</dbReference>
<dbReference type="Pfam" id="PF02784">
    <property type="entry name" value="Orn_Arg_deC_N"/>
    <property type="match status" value="1"/>
</dbReference>
<comment type="caution">
    <text evidence="10">The sequence shown here is derived from an EMBL/GenBank/DDBJ whole genome shotgun (WGS) entry which is preliminary data.</text>
</comment>
<dbReference type="EC" id="4.1.1.20" evidence="5 6"/>
<evidence type="ECO:0000256" key="8">
    <source>
        <dbReference type="RuleBase" id="RU003738"/>
    </source>
</evidence>
<dbReference type="SUPFAM" id="SSF50621">
    <property type="entry name" value="Alanine racemase C-terminal domain-like"/>
    <property type="match status" value="1"/>
</dbReference>
<keyword evidence="5 8" id="KW-0457">Lysine biosynthesis</keyword>
<comment type="catalytic activity">
    <reaction evidence="5 8">
        <text>meso-2,6-diaminopimelate + H(+) = L-lysine + CO2</text>
        <dbReference type="Rhea" id="RHEA:15101"/>
        <dbReference type="ChEBI" id="CHEBI:15378"/>
        <dbReference type="ChEBI" id="CHEBI:16526"/>
        <dbReference type="ChEBI" id="CHEBI:32551"/>
        <dbReference type="ChEBI" id="CHEBI:57791"/>
        <dbReference type="EC" id="4.1.1.20"/>
    </reaction>
</comment>
<dbReference type="InterPro" id="IPR009006">
    <property type="entry name" value="Ala_racemase/Decarboxylase_C"/>
</dbReference>
<comment type="function">
    <text evidence="5">Specifically catalyzes the decarboxylation of meso-diaminopimelate (meso-DAP) to L-lysine.</text>
</comment>
<dbReference type="HAMAP" id="MF_02120">
    <property type="entry name" value="LysA"/>
    <property type="match status" value="1"/>
</dbReference>
<dbReference type="Proteomes" id="UP000524246">
    <property type="component" value="Unassembled WGS sequence"/>
</dbReference>
<sequence>MVFDRKLLTNLAEDFGTPLYVYAEDIMRKQFGALSKALSGLDASICYAVKANGNMAILKGFGDLGAGFDVVSQGEILRVLKAGFEGSKIVFSGVAKSSDEIELALSKGVRLINVESIAELKVIEEIASKLKKIAPISFRINPDISIQAHPYICTGLKTSKFGIAEEGIPEIWAYVKQSNSLNLMGLDCHIGSQISDIKPFQKAYAKIVKIASSLEKEGAKIQTLDFGGGLGVSFSGHYEQLDLEAYGKMLKKLLEGLPYSIIVEPGKFLMSEAGVLITRVLYLKRNGINHFIITDAGMNDLIRPALYDAFHKIDLLVENSESRNLIEADIVGPVCESGCYFAKKRSISRPNPGEYLMIHDAGAYGMSMASRYNARRLPAELMLMKDGTFKLIRQRDSFEDLWRNEIF</sequence>
<accession>A0A7X9FS00</accession>
<dbReference type="UniPathway" id="UPA00034">
    <property type="reaction ID" value="UER00027"/>
</dbReference>
<dbReference type="Gene3D" id="3.20.20.10">
    <property type="entry name" value="Alanine racemase"/>
    <property type="match status" value="1"/>
</dbReference>